<evidence type="ECO:0000256" key="2">
    <source>
        <dbReference type="ARBA" id="ARBA00030244"/>
    </source>
</evidence>
<dbReference type="PANTHER" id="PTHR48407:SF1">
    <property type="entry name" value="CRANIOFACIAL DEVELOPMENT PROTEIN 1"/>
    <property type="match status" value="1"/>
</dbReference>
<sequence>MDKEFVDDNNCEDEEDVDYTPESDPEEDVSDKEEDFDEDLKIEKLKNTSEENEEEKKVDSGSEDDDEIYNQLLNAGNTKCKVTTKISENTTESKNKSTKEDSIPTNKRSAKSSGLLDIAESMKKRKTTSISQCTESWKKYVTSTGISEELASFNKGKGGFLARQDFLAKTDLRQFEKEKDARNALRKTKQ</sequence>
<dbReference type="STRING" id="174720.A0A0N5C705"/>
<name>A0A0N5C705_STREA</name>
<proteinExistence type="predicted"/>
<protein>
    <recommendedName>
        <fullName evidence="1">Craniofacial development protein 1</fullName>
    </recommendedName>
    <alternativeName>
        <fullName evidence="2">Bucentaur</fullName>
    </alternativeName>
</protein>
<dbReference type="Proteomes" id="UP000046392">
    <property type="component" value="Unplaced"/>
</dbReference>
<evidence type="ECO:0000256" key="3">
    <source>
        <dbReference type="SAM" id="MobiDB-lite"/>
    </source>
</evidence>
<feature type="compositionally biased region" description="Basic and acidic residues" evidence="3">
    <location>
        <begin position="91"/>
        <end position="102"/>
    </location>
</feature>
<dbReference type="PROSITE" id="PS51279">
    <property type="entry name" value="BCNT_C"/>
    <property type="match status" value="1"/>
</dbReference>
<dbReference type="AlphaFoldDB" id="A0A0N5C705"/>
<dbReference type="InterPro" id="IPR011421">
    <property type="entry name" value="BCNT-C"/>
</dbReference>
<evidence type="ECO:0000313" key="5">
    <source>
        <dbReference type="Proteomes" id="UP000046392"/>
    </source>
</evidence>
<feature type="domain" description="BCNT-C" evidence="4">
    <location>
        <begin position="109"/>
        <end position="188"/>
    </location>
</feature>
<dbReference type="WBParaSite" id="SPAL_0001372000.1">
    <property type="protein sequence ID" value="SPAL_0001372000.1"/>
    <property type="gene ID" value="SPAL_0001372000"/>
</dbReference>
<dbReference type="PANTHER" id="PTHR48407">
    <property type="entry name" value="CRANIOFACIAL DEVELOPMENT PROTEIN 1"/>
    <property type="match status" value="1"/>
</dbReference>
<reference evidence="6" key="1">
    <citation type="submission" date="2017-02" db="UniProtKB">
        <authorList>
            <consortium name="WormBaseParasite"/>
        </authorList>
    </citation>
    <scope>IDENTIFICATION</scope>
</reference>
<dbReference type="Pfam" id="PF07572">
    <property type="entry name" value="BCNT"/>
    <property type="match status" value="1"/>
</dbReference>
<evidence type="ECO:0000259" key="4">
    <source>
        <dbReference type="PROSITE" id="PS51279"/>
    </source>
</evidence>
<keyword evidence="5" id="KW-1185">Reference proteome</keyword>
<feature type="compositionally biased region" description="Acidic residues" evidence="3">
    <location>
        <begin position="7"/>
        <end position="38"/>
    </location>
</feature>
<dbReference type="InterPro" id="IPR027124">
    <property type="entry name" value="Swc5/CFDP1/2"/>
</dbReference>
<accession>A0A0N5C705</accession>
<evidence type="ECO:0000256" key="1">
    <source>
        <dbReference type="ARBA" id="ARBA00019033"/>
    </source>
</evidence>
<feature type="region of interest" description="Disordered" evidence="3">
    <location>
        <begin position="1"/>
        <end position="117"/>
    </location>
</feature>
<evidence type="ECO:0000313" key="6">
    <source>
        <dbReference type="WBParaSite" id="SPAL_0001372000.1"/>
    </source>
</evidence>
<organism evidence="5 6">
    <name type="scientific">Strongyloides papillosus</name>
    <name type="common">Intestinal threadworm</name>
    <dbReference type="NCBI Taxonomy" id="174720"/>
    <lineage>
        <taxon>Eukaryota</taxon>
        <taxon>Metazoa</taxon>
        <taxon>Ecdysozoa</taxon>
        <taxon>Nematoda</taxon>
        <taxon>Chromadorea</taxon>
        <taxon>Rhabditida</taxon>
        <taxon>Tylenchina</taxon>
        <taxon>Panagrolaimomorpha</taxon>
        <taxon>Strongyloidoidea</taxon>
        <taxon>Strongyloididae</taxon>
        <taxon>Strongyloides</taxon>
    </lineage>
</organism>
<feature type="compositionally biased region" description="Basic and acidic residues" evidence="3">
    <location>
        <begin position="39"/>
        <end position="60"/>
    </location>
</feature>
<feature type="compositionally biased region" description="Polar residues" evidence="3">
    <location>
        <begin position="71"/>
        <end position="90"/>
    </location>
</feature>